<gene>
    <name evidence="1" type="ORF">DXN05_24445</name>
</gene>
<reference evidence="1 2" key="1">
    <citation type="submission" date="2018-08" db="EMBL/GenBank/DDBJ databases">
        <title>Chitinophagaceae sp. K23C18032701, a novel bacterium isolated from forest soil.</title>
        <authorList>
            <person name="Wang C."/>
        </authorList>
    </citation>
    <scope>NUCLEOTIDE SEQUENCE [LARGE SCALE GENOMIC DNA]</scope>
    <source>
        <strain evidence="1 2">K23C18032701</strain>
    </source>
</reference>
<organism evidence="1 2">
    <name type="scientific">Deminuibacter soli</name>
    <dbReference type="NCBI Taxonomy" id="2291815"/>
    <lineage>
        <taxon>Bacteria</taxon>
        <taxon>Pseudomonadati</taxon>
        <taxon>Bacteroidota</taxon>
        <taxon>Chitinophagia</taxon>
        <taxon>Chitinophagales</taxon>
        <taxon>Chitinophagaceae</taxon>
        <taxon>Deminuibacter</taxon>
    </lineage>
</organism>
<dbReference type="PANTHER" id="PTHR32305">
    <property type="match status" value="1"/>
</dbReference>
<comment type="caution">
    <text evidence="1">The sequence shown here is derived from an EMBL/GenBank/DDBJ whole genome shotgun (WGS) entry which is preliminary data.</text>
</comment>
<evidence type="ECO:0008006" key="3">
    <source>
        <dbReference type="Google" id="ProtNLM"/>
    </source>
</evidence>
<feature type="non-terminal residue" evidence="1">
    <location>
        <position position="1"/>
    </location>
</feature>
<protein>
    <recommendedName>
        <fullName evidence="3">RHS repeat protein</fullName>
    </recommendedName>
</protein>
<accession>A0A3E1NC76</accession>
<name>A0A3E1NC76_9BACT</name>
<dbReference type="EMBL" id="QTJU01000023">
    <property type="protein sequence ID" value="RFM25563.1"/>
    <property type="molecule type" value="Genomic_DNA"/>
</dbReference>
<evidence type="ECO:0000313" key="2">
    <source>
        <dbReference type="Proteomes" id="UP000261284"/>
    </source>
</evidence>
<sequence length="1001" mass="108700">TNGVIVWSKAIGWNTANGELGTDIIPVGDNFAFTGQYNFAGGTADWLVGVLGSDGSLLWSKRIDFSRPAHDDINLSGSSDVVAGMVDDGNGNFSVLGYESNQRDATGYDISLLQFASDGNMLDEVGYDLQGSYNWPSEVYKMPDGGYRITGVNTPIYDGAHPAPFLLTINHDLTVKSCVSPGNPATSGNGGYTRILPAADGNSYHFLQTNNAPGARDIHFARITETATAAGNSYHANVNHKAGDQVAYAIVQQKDNAYWLAGASDGKAFLMRTDASGLSGCTDSDTTLNFTNIAATFIDLSTNLNVESHADGLYSSGLAASELKMTVNSTFCVDLPDAQANVVYTGPRLCGKSSPLFPEMPQKAINNCSDSAYNLLSTSSAILEAYVNNIKGQFDSTYMATALQAYQHETFTVQHTNSEYQYTLYYYDQAGNLVKTIAPQGVNPVRRLTWLDSVRAARTAGTALVPAHSMPTQYRYNTLNQVVAQQSPDGGASLFWYDRLGRLAVSQNAKQQPLAQYSYTNYDYLGRITEVGQLSSSAGMTDDISRKATALQQWKAASGASHEQITRTLYDLVPDDLTIDRFLTPANLRNRVALSAVYDNASDLTANQYASATRYSYDIHGNVDTLLQQYNKGVMNDVNGNAYKKVVYDYDLVSGKVNQVSYQPGLKDAFYQKYEYDAENRLIDVRTSLDSTYWEHDTRYAYYRHGPLSRATLGQLQVQGLDYAYTLQGWLKAINPTVLLTGGTNGNGAGCGPASTTATDDLVVNSRSASLPLQYTARNTITFDDGFETAATDTLITVINSNLTACTTPAADVRDGDSQSQVSKDALSLLLNYYAADYVAINAKLPVTNLQQSLGSSYSSLYNGNITNLAVTVAKLGGPMVYNYRYDQLNRLTNMDAFAASSASFTSLQSLNGDFKEQVSYDANGNILTYLRNGNSGAGTGLAMDNLVYNYKPNTNQLDYIKDNAASTYSNDIKDMQPGNYQYDATGNLVADKNDHISWTV</sequence>
<feature type="non-terminal residue" evidence="1">
    <location>
        <position position="1001"/>
    </location>
</feature>
<dbReference type="InterPro" id="IPR050708">
    <property type="entry name" value="T6SS_VgrG/RHS"/>
</dbReference>
<dbReference type="RefSeq" id="WP_211330143.1">
    <property type="nucleotide sequence ID" value="NZ_QTJU01000023.1"/>
</dbReference>
<dbReference type="Proteomes" id="UP000261284">
    <property type="component" value="Unassembled WGS sequence"/>
</dbReference>
<dbReference type="PANTHER" id="PTHR32305:SF15">
    <property type="entry name" value="PROTEIN RHSA-RELATED"/>
    <property type="match status" value="1"/>
</dbReference>
<evidence type="ECO:0000313" key="1">
    <source>
        <dbReference type="EMBL" id="RFM25563.1"/>
    </source>
</evidence>
<proteinExistence type="predicted"/>
<dbReference type="AlphaFoldDB" id="A0A3E1NC76"/>
<dbReference type="Gene3D" id="2.180.10.10">
    <property type="entry name" value="RHS repeat-associated core"/>
    <property type="match status" value="1"/>
</dbReference>
<keyword evidence="2" id="KW-1185">Reference proteome</keyword>